<dbReference type="InterPro" id="IPR029033">
    <property type="entry name" value="His_PPase_superfam"/>
</dbReference>
<accession>A0AAD9J794</accession>
<name>A0AAD9J794_9ANNE</name>
<dbReference type="SUPFAM" id="SSF53254">
    <property type="entry name" value="Phosphoglycerate mutase-like"/>
    <property type="match status" value="1"/>
</dbReference>
<dbReference type="PANTHER" id="PTHR16469:SF27">
    <property type="entry name" value="UBIQUITIN-ASSOCIATED AND SH3 DOMAIN-CONTAINING BA-RELATED"/>
    <property type="match status" value="1"/>
</dbReference>
<gene>
    <name evidence="1" type="ORF">LSH36_537g00002</name>
</gene>
<dbReference type="EMBL" id="JAODUP010000537">
    <property type="protein sequence ID" value="KAK2147753.1"/>
    <property type="molecule type" value="Genomic_DNA"/>
</dbReference>
<protein>
    <recommendedName>
        <fullName evidence="3">Protein UBASH3A-like protein</fullName>
    </recommendedName>
</protein>
<dbReference type="CDD" id="cd07040">
    <property type="entry name" value="HP"/>
    <property type="match status" value="1"/>
</dbReference>
<comment type="caution">
    <text evidence="1">The sequence shown here is derived from an EMBL/GenBank/DDBJ whole genome shotgun (WGS) entry which is preliminary data.</text>
</comment>
<keyword evidence="2" id="KW-1185">Reference proteome</keyword>
<dbReference type="Gene3D" id="3.40.50.1240">
    <property type="entry name" value="Phosphoglycerate mutase-like"/>
    <property type="match status" value="1"/>
</dbReference>
<evidence type="ECO:0000313" key="1">
    <source>
        <dbReference type="EMBL" id="KAK2147753.1"/>
    </source>
</evidence>
<dbReference type="InterPro" id="IPR013078">
    <property type="entry name" value="His_Pase_superF_clade-1"/>
</dbReference>
<dbReference type="PANTHER" id="PTHR16469">
    <property type="entry name" value="UBIQUITIN-ASSOCIATED AND SH3 DOMAIN-CONTAINING BA-RELATED"/>
    <property type="match status" value="1"/>
</dbReference>
<evidence type="ECO:0000313" key="2">
    <source>
        <dbReference type="Proteomes" id="UP001208570"/>
    </source>
</evidence>
<dbReference type="AlphaFoldDB" id="A0AAD9J794"/>
<evidence type="ECO:0008006" key="3">
    <source>
        <dbReference type="Google" id="ProtNLM"/>
    </source>
</evidence>
<organism evidence="1 2">
    <name type="scientific">Paralvinella palmiformis</name>
    <dbReference type="NCBI Taxonomy" id="53620"/>
    <lineage>
        <taxon>Eukaryota</taxon>
        <taxon>Metazoa</taxon>
        <taxon>Spiralia</taxon>
        <taxon>Lophotrochozoa</taxon>
        <taxon>Annelida</taxon>
        <taxon>Polychaeta</taxon>
        <taxon>Sedentaria</taxon>
        <taxon>Canalipalpata</taxon>
        <taxon>Terebellida</taxon>
        <taxon>Terebelliformia</taxon>
        <taxon>Alvinellidae</taxon>
        <taxon>Paralvinella</taxon>
    </lineage>
</organism>
<sequence>MKLGIIVCGAMLFNSFMLIAFYEYFFDVGVKVIKSDPIDHFAWNTLFSSDFQNTNINSAVASVMGKYLLMNYTKDQRMFHYFNASELLVGDTEYWRRGLIGQNMSRDFDDDGVCNNTGRSRRRIYVIRHTEKLSKVIPNWVNLAFDEHGYCLREIGVKISHVYSSPPLRCIESANSILLGMGMKVAINVEPALLEWFKWSRNIQVMDLKNLRRFHINVNVSYKPFIDYDQIDYKEDRLHEYRRCYELTKWIANRHKQEGGDVLIVGHLSTMETVTRLMSGGRPLGYKKFISLVYEKPFGLITVLEEPCSLNGSWRKVLPPMLPITWHARLLWDMKKMTELLLA</sequence>
<dbReference type="InterPro" id="IPR051710">
    <property type="entry name" value="Phosphatase_SH3-domain"/>
</dbReference>
<proteinExistence type="predicted"/>
<reference evidence="1" key="1">
    <citation type="journal article" date="2023" name="Mol. Biol. Evol.">
        <title>Third-Generation Sequencing Reveals the Adaptive Role of the Epigenome in Three Deep-Sea Polychaetes.</title>
        <authorList>
            <person name="Perez M."/>
            <person name="Aroh O."/>
            <person name="Sun Y."/>
            <person name="Lan Y."/>
            <person name="Juniper S.K."/>
            <person name="Young C.R."/>
            <person name="Angers B."/>
            <person name="Qian P.Y."/>
        </authorList>
    </citation>
    <scope>NUCLEOTIDE SEQUENCE</scope>
    <source>
        <strain evidence="1">P08H-3</strain>
    </source>
</reference>
<dbReference type="Pfam" id="PF00300">
    <property type="entry name" value="His_Phos_1"/>
    <property type="match status" value="1"/>
</dbReference>
<dbReference type="Proteomes" id="UP001208570">
    <property type="component" value="Unassembled WGS sequence"/>
</dbReference>